<sequence length="397" mass="45892">MRGKGFAVSWLFAPYVGSADIDFFKRIKDTAFAWDVVQVARDSRDDRILRYATAPIERFEIQTDHNNPRTLRAREDFMRESLALFEARRASYDFIVSHSNEMVSHDVAAEIKRRHPALPWIAYFGDLFERNPYVKYIPNYPLVQENIDIERQTLRMADLVILNNEYQKSLMFCGPMRRYASKCVVIPHCFDPRMYPADGEERENPHFTLVHTGTLYHVKRTAEPLLRAVDRLIEIYPAYRNRFEVVFFGNTPTSRDIKVHTNMVNRNHVRFEEPVSYLKSLEIMCGADALILIDGIFSPEEDGIDCNPFLAGKLMDYMGARKPVLGITMDKGPSADILRASGNMLADDRIDRIAFVLKRYIDRKVSPDFGIYQQYTADRIGRMMDEAFASVLEARAA</sequence>
<dbReference type="RefSeq" id="WP_345098086.1">
    <property type="nucleotide sequence ID" value="NZ_BAABGS010000012.1"/>
</dbReference>
<evidence type="ECO:0008006" key="3">
    <source>
        <dbReference type="Google" id="ProtNLM"/>
    </source>
</evidence>
<evidence type="ECO:0000313" key="1">
    <source>
        <dbReference type="EMBL" id="MFD2260814.1"/>
    </source>
</evidence>
<comment type="caution">
    <text evidence="1">The sequence shown here is derived from an EMBL/GenBank/DDBJ whole genome shotgun (WGS) entry which is preliminary data.</text>
</comment>
<proteinExistence type="predicted"/>
<accession>A0ABW5DK60</accession>
<keyword evidence="2" id="KW-1185">Reference proteome</keyword>
<dbReference type="EMBL" id="JBHUIR010000054">
    <property type="protein sequence ID" value="MFD2260814.1"/>
    <property type="molecule type" value="Genomic_DNA"/>
</dbReference>
<dbReference type="Proteomes" id="UP001597373">
    <property type="component" value="Unassembled WGS sequence"/>
</dbReference>
<evidence type="ECO:0000313" key="2">
    <source>
        <dbReference type="Proteomes" id="UP001597373"/>
    </source>
</evidence>
<reference evidence="2" key="1">
    <citation type="journal article" date="2019" name="Int. J. Syst. Evol. Microbiol.">
        <title>The Global Catalogue of Microorganisms (GCM) 10K type strain sequencing project: providing services to taxonomists for standard genome sequencing and annotation.</title>
        <authorList>
            <consortium name="The Broad Institute Genomics Platform"/>
            <consortium name="The Broad Institute Genome Sequencing Center for Infectious Disease"/>
            <person name="Wu L."/>
            <person name="Ma J."/>
        </authorList>
    </citation>
    <scope>NUCLEOTIDE SEQUENCE [LARGE SCALE GENOMIC DNA]</scope>
    <source>
        <strain evidence="2">KCTC 23707</strain>
    </source>
</reference>
<gene>
    <name evidence="1" type="ORF">ACFSMZ_13750</name>
</gene>
<dbReference type="SUPFAM" id="SSF53756">
    <property type="entry name" value="UDP-Glycosyltransferase/glycogen phosphorylase"/>
    <property type="match status" value="1"/>
</dbReference>
<organism evidence="1 2">
    <name type="scientific">Chelativorans composti</name>
    <dbReference type="NCBI Taxonomy" id="768533"/>
    <lineage>
        <taxon>Bacteria</taxon>
        <taxon>Pseudomonadati</taxon>
        <taxon>Pseudomonadota</taxon>
        <taxon>Alphaproteobacteria</taxon>
        <taxon>Hyphomicrobiales</taxon>
        <taxon>Phyllobacteriaceae</taxon>
        <taxon>Chelativorans</taxon>
    </lineage>
</organism>
<name>A0ABW5DK60_9HYPH</name>
<protein>
    <recommendedName>
        <fullName evidence="3">Glycosyltransferase</fullName>
    </recommendedName>
</protein>
<dbReference type="Gene3D" id="3.40.50.2000">
    <property type="entry name" value="Glycogen Phosphorylase B"/>
    <property type="match status" value="1"/>
</dbReference>